<reference evidence="3 4" key="1">
    <citation type="submission" date="2024-09" db="EMBL/GenBank/DDBJ databases">
        <authorList>
            <person name="Sun Q."/>
            <person name="Mori K."/>
        </authorList>
    </citation>
    <scope>NUCLEOTIDE SEQUENCE [LARGE SCALE GENOMIC DNA]</scope>
    <source>
        <strain evidence="3 4">JCM 3028</strain>
    </source>
</reference>
<protein>
    <recommendedName>
        <fullName evidence="2">pPIWI-RE three-gene island domain-containing protein</fullName>
    </recommendedName>
</protein>
<comment type="caution">
    <text evidence="3">The sequence shown here is derived from an EMBL/GenBank/DDBJ whole genome shotgun (WGS) entry which is preliminary data.</text>
</comment>
<feature type="region of interest" description="Disordered" evidence="1">
    <location>
        <begin position="690"/>
        <end position="714"/>
    </location>
</feature>
<keyword evidence="4" id="KW-1185">Reference proteome</keyword>
<dbReference type="Proteomes" id="UP001589610">
    <property type="component" value="Unassembled WGS sequence"/>
</dbReference>
<dbReference type="RefSeq" id="WP_386156066.1">
    <property type="nucleotide sequence ID" value="NZ_JBHMBS010000004.1"/>
</dbReference>
<feature type="domain" description="pPIWI-RE three-gene island" evidence="2">
    <location>
        <begin position="25"/>
        <end position="183"/>
    </location>
</feature>
<evidence type="ECO:0000259" key="2">
    <source>
        <dbReference type="Pfam" id="PF18155"/>
    </source>
</evidence>
<feature type="region of interest" description="Disordered" evidence="1">
    <location>
        <begin position="375"/>
        <end position="408"/>
    </location>
</feature>
<dbReference type="Pfam" id="PF18155">
    <property type="entry name" value="pPIWI_RE_Z"/>
    <property type="match status" value="1"/>
</dbReference>
<feature type="region of interest" description="Disordered" evidence="1">
    <location>
        <begin position="609"/>
        <end position="650"/>
    </location>
</feature>
<evidence type="ECO:0000256" key="1">
    <source>
        <dbReference type="SAM" id="MobiDB-lite"/>
    </source>
</evidence>
<dbReference type="SUPFAM" id="SSF52540">
    <property type="entry name" value="P-loop containing nucleoside triphosphate hydrolases"/>
    <property type="match status" value="1"/>
</dbReference>
<evidence type="ECO:0000313" key="4">
    <source>
        <dbReference type="Proteomes" id="UP001589610"/>
    </source>
</evidence>
<dbReference type="InterPro" id="IPR055254">
    <property type="entry name" value="pPIWI_RE_Z"/>
</dbReference>
<accession>A0ABV5TEF4</accession>
<feature type="compositionally biased region" description="Basic and acidic residues" evidence="1">
    <location>
        <begin position="399"/>
        <end position="408"/>
    </location>
</feature>
<name>A0ABV5TEF4_9ACTN</name>
<evidence type="ECO:0000313" key="3">
    <source>
        <dbReference type="EMBL" id="MFB9676068.1"/>
    </source>
</evidence>
<sequence length="1228" mass="135300">MRDTESWYRHLVSDISGFWPQEHGGIKPSLLFQVELGLRLMERLDPERPADGVWVLLGGYPFARAGGLATTPDEERLLVSARHLLWTLRRRRMWLQSLETYRELPERLRGYRLPSPGDPARRAEPFVATGRFATYDAELRSMPGFARRELPLASPGSHRFVERRRITSVTLPESLRPAPAPGHGLAAGDTRKERPLHVPLAELADTARWMDDTERQVGRPPGDWERRLAALSLDTRTDDGRGFAPAEVLGLDGLLHLVGMVGAGKSTLMSLIAVWAAGRGMRTTLVVGDVAEQLTLTALFRELGLAAAPVLGTTTRETHVQRLHRRLAARAPGSLLTHDHPGFDDLSTVCVVDALRGNEAVEPLRYADAPCTGLHPARKTSDPAANRTLPGPDPIGEPVRSEEPPDRLGRAHGCPIWSACPRHSAARELVDALIWVANPASLVQSPVPNHLNEERLRYLELACLRSDIMIVDEADRVQMQLDTMFAPSATLVTRGPESWLDKLHTHKIDELARQGRLPLSERDVERWAVSLDVVSVATNRLYAMLMSDEDLRTWADIEYFSAWTLQEKLIADWYPAPGETSPNTPAVPGLADDMPDETILYEDDERLAHHETASRPASREASPQAGRRQEVTAVLDTFRDDPLGDRGPYGTDADRLVQATHDLLHTLNENGTRQRVRGVLDLLLKGSPLLDGSLPPPARRHTGEPDPADVPGSVPWYDRTTKRLEFSLLLAALHQRLDRLTFLWPQVEAALNLDSTDNELSRRPPLDYAPIVPEAPMGNVIGFQYLPEEQDRDPEGRRSGTLRFFRCAGVGRELLLSLPSLGAVPSTGHPGPHVLLMSGTSWAGTSTRAHVLAPVKAVLKPDPHALEAIRDTVFRTHFLYDDGNTPLSLSGQDQTVRPAVLRQMITRLGRPGRGGLPSPLEQELALIGDDSRRRALLLVGSYREANAAADMLQEMERWRGRVRVLAADDADLEQAVRGGGLGSDGRVHAAAVRRGDLASFAEDPDAEVLVAPLMAIERGHNILNAQRTAAFGTVLFLARPHPRPDDLSLSIFAINDWVARFVRDHPDLEGATFGDLVAKAESLDAAGLAFRHEARREWRRLLSRRYVYSRLAPAEKRSFAWDQLVAIWQVIGRLVRGGVPARVVFVDARFAPRYAVATAPGADTARTARLSGPGDGLLAELRAVLAPYFDVGTSPGLFADPADPALVQMLYRPLYDALCGMTAGPGRP</sequence>
<dbReference type="InterPro" id="IPR027417">
    <property type="entry name" value="P-loop_NTPase"/>
</dbReference>
<organism evidence="3 4">
    <name type="scientific">Streptosporangium vulgare</name>
    <dbReference type="NCBI Taxonomy" id="46190"/>
    <lineage>
        <taxon>Bacteria</taxon>
        <taxon>Bacillati</taxon>
        <taxon>Actinomycetota</taxon>
        <taxon>Actinomycetes</taxon>
        <taxon>Streptosporangiales</taxon>
        <taxon>Streptosporangiaceae</taxon>
        <taxon>Streptosporangium</taxon>
    </lineage>
</organism>
<proteinExistence type="predicted"/>
<dbReference type="EMBL" id="JBHMBS010000004">
    <property type="protein sequence ID" value="MFB9676068.1"/>
    <property type="molecule type" value="Genomic_DNA"/>
</dbReference>
<gene>
    <name evidence="3" type="ORF">ACFFRH_11255</name>
</gene>